<evidence type="ECO:0000259" key="1">
    <source>
        <dbReference type="Pfam" id="PF13460"/>
    </source>
</evidence>
<dbReference type="AlphaFoldDB" id="A0A2Z5QZ53"/>
<sequence length="212" mass="22710">MNILLLGASGPTGQQVLQQALEHGDTVTALARHPETLEQFGQQVKVVRGDATSAEDLTKAMDGQDVIISALGRGKALRAENLFTDAILAILQAASATGVHRLVWLSSFGVAHTYDSATFSQKAVYKTILRNIYANKAEAEKLLRASDLDYTIVYPTALTNGPATDTYRVGENISMNSAVLKVSRADVGHFMYRAALDAEWIGRDAVITSGGS</sequence>
<dbReference type="GO" id="GO:0004074">
    <property type="term" value="F:biliverdin reductase [NAD(P)H] activity"/>
    <property type="evidence" value="ECO:0007669"/>
    <property type="project" value="TreeGrafter"/>
</dbReference>
<organism evidence="2 3">
    <name type="scientific">Rothia aeria</name>
    <dbReference type="NCBI Taxonomy" id="172042"/>
    <lineage>
        <taxon>Bacteria</taxon>
        <taxon>Bacillati</taxon>
        <taxon>Actinomycetota</taxon>
        <taxon>Actinomycetes</taxon>
        <taxon>Micrococcales</taxon>
        <taxon>Micrococcaceae</taxon>
        <taxon>Rothia</taxon>
    </lineage>
</organism>
<dbReference type="InterPro" id="IPR051606">
    <property type="entry name" value="Polyketide_Oxido-like"/>
</dbReference>
<dbReference type="CDD" id="cd05244">
    <property type="entry name" value="BVR-B_like_SDR_a"/>
    <property type="match status" value="1"/>
</dbReference>
<dbReference type="GO" id="GO:0042602">
    <property type="term" value="F:riboflavin reductase (NADPH) activity"/>
    <property type="evidence" value="ECO:0007669"/>
    <property type="project" value="TreeGrafter"/>
</dbReference>
<protein>
    <submittedName>
        <fullName evidence="2">Flavin reductase</fullName>
    </submittedName>
</protein>
<evidence type="ECO:0000313" key="2">
    <source>
        <dbReference type="EMBL" id="BAV87646.1"/>
    </source>
</evidence>
<dbReference type="SUPFAM" id="SSF51735">
    <property type="entry name" value="NAD(P)-binding Rossmann-fold domains"/>
    <property type="match status" value="1"/>
</dbReference>
<feature type="domain" description="NAD(P)-binding" evidence="1">
    <location>
        <begin position="7"/>
        <end position="195"/>
    </location>
</feature>
<dbReference type="InterPro" id="IPR016040">
    <property type="entry name" value="NAD(P)-bd_dom"/>
</dbReference>
<dbReference type="Proteomes" id="UP000250241">
    <property type="component" value="Chromosome"/>
</dbReference>
<dbReference type="PANTHER" id="PTHR43355:SF2">
    <property type="entry name" value="FLAVIN REDUCTASE (NADPH)"/>
    <property type="match status" value="1"/>
</dbReference>
<dbReference type="PANTHER" id="PTHR43355">
    <property type="entry name" value="FLAVIN REDUCTASE (NADPH)"/>
    <property type="match status" value="1"/>
</dbReference>
<dbReference type="KEGG" id="raj:RA11412_1347"/>
<dbReference type="Pfam" id="PF13460">
    <property type="entry name" value="NAD_binding_10"/>
    <property type="match status" value="1"/>
</dbReference>
<dbReference type="Gene3D" id="3.40.50.720">
    <property type="entry name" value="NAD(P)-binding Rossmann-like Domain"/>
    <property type="match status" value="1"/>
</dbReference>
<evidence type="ECO:0000313" key="3">
    <source>
        <dbReference type="Proteomes" id="UP000250241"/>
    </source>
</evidence>
<accession>A0A2Z5QZ53</accession>
<dbReference type="InterPro" id="IPR036291">
    <property type="entry name" value="NAD(P)-bd_dom_sf"/>
</dbReference>
<proteinExistence type="predicted"/>
<name>A0A2Z5QZ53_9MICC</name>
<dbReference type="EMBL" id="AP017895">
    <property type="protein sequence ID" value="BAV87646.1"/>
    <property type="molecule type" value="Genomic_DNA"/>
</dbReference>
<gene>
    <name evidence="2" type="ORF">RA11412_1347</name>
</gene>
<keyword evidence="3" id="KW-1185">Reference proteome</keyword>
<reference evidence="2 3" key="1">
    <citation type="submission" date="2016-10" db="EMBL/GenBank/DDBJ databases">
        <title>Genome sequence of Rothia aeria strain JCM11412.</title>
        <authorList>
            <person name="Nambu T."/>
        </authorList>
    </citation>
    <scope>NUCLEOTIDE SEQUENCE [LARGE SCALE GENOMIC DNA]</scope>
    <source>
        <strain evidence="2 3">JCM 11412</strain>
    </source>
</reference>